<sequence>MLKLLPKMKSQNVPVRENRRLNISIQLITLIHIHILSDH</sequence>
<reference evidence="1" key="1">
    <citation type="submission" date="2014-11" db="EMBL/GenBank/DDBJ databases">
        <authorList>
            <person name="Amaro Gonzalez C."/>
        </authorList>
    </citation>
    <scope>NUCLEOTIDE SEQUENCE</scope>
</reference>
<evidence type="ECO:0000313" key="1">
    <source>
        <dbReference type="EMBL" id="JAH35060.1"/>
    </source>
</evidence>
<proteinExistence type="predicted"/>
<organism evidence="1">
    <name type="scientific">Anguilla anguilla</name>
    <name type="common">European freshwater eel</name>
    <name type="synonym">Muraena anguilla</name>
    <dbReference type="NCBI Taxonomy" id="7936"/>
    <lineage>
        <taxon>Eukaryota</taxon>
        <taxon>Metazoa</taxon>
        <taxon>Chordata</taxon>
        <taxon>Craniata</taxon>
        <taxon>Vertebrata</taxon>
        <taxon>Euteleostomi</taxon>
        <taxon>Actinopterygii</taxon>
        <taxon>Neopterygii</taxon>
        <taxon>Teleostei</taxon>
        <taxon>Anguilliformes</taxon>
        <taxon>Anguillidae</taxon>
        <taxon>Anguilla</taxon>
    </lineage>
</organism>
<accession>A0A0E9S313</accession>
<protein>
    <submittedName>
        <fullName evidence="1">Uncharacterized protein</fullName>
    </submittedName>
</protein>
<dbReference type="EMBL" id="GBXM01073517">
    <property type="protein sequence ID" value="JAH35060.1"/>
    <property type="molecule type" value="Transcribed_RNA"/>
</dbReference>
<dbReference type="AlphaFoldDB" id="A0A0E9S313"/>
<reference evidence="1" key="2">
    <citation type="journal article" date="2015" name="Fish Shellfish Immunol.">
        <title>Early steps in the European eel (Anguilla anguilla)-Vibrio vulnificus interaction in the gills: Role of the RtxA13 toxin.</title>
        <authorList>
            <person name="Callol A."/>
            <person name="Pajuelo D."/>
            <person name="Ebbesson L."/>
            <person name="Teles M."/>
            <person name="MacKenzie S."/>
            <person name="Amaro C."/>
        </authorList>
    </citation>
    <scope>NUCLEOTIDE SEQUENCE</scope>
</reference>
<name>A0A0E9S313_ANGAN</name>